<keyword evidence="3" id="KW-1185">Reference proteome</keyword>
<dbReference type="EMBL" id="JAAIYP010000035">
    <property type="protein sequence ID" value="NFV80188.1"/>
    <property type="molecule type" value="Genomic_DNA"/>
</dbReference>
<evidence type="ECO:0000256" key="1">
    <source>
        <dbReference type="SAM" id="SignalP"/>
    </source>
</evidence>
<comment type="caution">
    <text evidence="2">The sequence shown here is derived from an EMBL/GenBank/DDBJ whole genome shotgun (WGS) entry which is preliminary data.</text>
</comment>
<reference evidence="2 3" key="1">
    <citation type="submission" date="2020-02" db="EMBL/GenBank/DDBJ databases">
        <authorList>
            <person name="Dziuba M."/>
            <person name="Kuznetsov B."/>
            <person name="Mardanov A."/>
            <person name="Ravin N."/>
            <person name="Grouzdev D."/>
        </authorList>
    </citation>
    <scope>NUCLEOTIDE SEQUENCE [LARGE SCALE GENOMIC DNA]</scope>
    <source>
        <strain evidence="2 3">SpK</strain>
    </source>
</reference>
<organism evidence="2 3">
    <name type="scientific">Magnetospirillum aberrantis SpK</name>
    <dbReference type="NCBI Taxonomy" id="908842"/>
    <lineage>
        <taxon>Bacteria</taxon>
        <taxon>Pseudomonadati</taxon>
        <taxon>Pseudomonadota</taxon>
        <taxon>Alphaproteobacteria</taxon>
        <taxon>Rhodospirillales</taxon>
        <taxon>Rhodospirillaceae</taxon>
        <taxon>Magnetospirillum</taxon>
    </lineage>
</organism>
<sequence length="194" mass="19657">MCGGALAVVVAATPVWAADTVQAQIDAARAAYQKNDLPRTAQALEAAMAEVLDRLGKALAETMPPATGGWQAEAPEIQGLGQVGGGVAVTRAYGKGESSLNVSLFLDSSAVADAASQLANSDAAGGASNTRRVKVGNEDAVLRFDAANASGEVTMVLGTRVLLSVEGDNIASGDILVEAAKGWNLARIRQIVGP</sequence>
<feature type="signal peptide" evidence="1">
    <location>
        <begin position="1"/>
        <end position="17"/>
    </location>
</feature>
<dbReference type="Proteomes" id="UP000480684">
    <property type="component" value="Unassembled WGS sequence"/>
</dbReference>
<accession>A0A7C9UTQ1</accession>
<feature type="chain" id="PRO_5028819048" evidence="1">
    <location>
        <begin position="18"/>
        <end position="194"/>
    </location>
</feature>
<keyword evidence="1" id="KW-0732">Signal</keyword>
<name>A0A7C9UTQ1_9PROT</name>
<evidence type="ECO:0000313" key="2">
    <source>
        <dbReference type="EMBL" id="NFV80188.1"/>
    </source>
</evidence>
<proteinExistence type="predicted"/>
<protein>
    <submittedName>
        <fullName evidence="2">Uncharacterized protein</fullName>
    </submittedName>
</protein>
<dbReference type="AlphaFoldDB" id="A0A7C9UTQ1"/>
<gene>
    <name evidence="2" type="ORF">G4223_08700</name>
</gene>
<evidence type="ECO:0000313" key="3">
    <source>
        <dbReference type="Proteomes" id="UP000480684"/>
    </source>
</evidence>